<reference evidence="1 2" key="1">
    <citation type="submission" date="2015-12" db="EMBL/GenBank/DDBJ databases">
        <title>Genome sequence of Mucilaginibacter gotjawali.</title>
        <authorList>
            <person name="Lee J.S."/>
            <person name="Lee K.C."/>
            <person name="Kim K.K."/>
            <person name="Lee B.W."/>
        </authorList>
    </citation>
    <scope>NUCLEOTIDE SEQUENCE [LARGE SCALE GENOMIC DNA]</scope>
    <source>
        <strain evidence="1 2">SA3-7</strain>
    </source>
</reference>
<gene>
    <name evidence="1" type="ORF">MgSA37_01384</name>
</gene>
<evidence type="ECO:0000313" key="2">
    <source>
        <dbReference type="Proteomes" id="UP000218263"/>
    </source>
</evidence>
<dbReference type="EMBL" id="AP017313">
    <property type="protein sequence ID" value="BAU53217.1"/>
    <property type="molecule type" value="Genomic_DNA"/>
</dbReference>
<accession>A0A110B2D6</accession>
<organism evidence="1 2">
    <name type="scientific">Mucilaginibacter gotjawali</name>
    <dbReference type="NCBI Taxonomy" id="1550579"/>
    <lineage>
        <taxon>Bacteria</taxon>
        <taxon>Pseudomonadati</taxon>
        <taxon>Bacteroidota</taxon>
        <taxon>Sphingobacteriia</taxon>
        <taxon>Sphingobacteriales</taxon>
        <taxon>Sphingobacteriaceae</taxon>
        <taxon>Mucilaginibacter</taxon>
    </lineage>
</organism>
<dbReference type="Proteomes" id="UP000218263">
    <property type="component" value="Chromosome"/>
</dbReference>
<dbReference type="KEGG" id="mgot:MgSA37_01384"/>
<dbReference type="RefSeq" id="WP_096350632.1">
    <property type="nucleotide sequence ID" value="NZ_AP017313.1"/>
</dbReference>
<proteinExistence type="predicted"/>
<evidence type="ECO:0000313" key="1">
    <source>
        <dbReference type="EMBL" id="BAU53217.1"/>
    </source>
</evidence>
<protein>
    <submittedName>
        <fullName evidence="1">Uncharacterized protein</fullName>
    </submittedName>
</protein>
<name>A0A110B2D6_9SPHI</name>
<keyword evidence="2" id="KW-1185">Reference proteome</keyword>
<dbReference type="AlphaFoldDB" id="A0A110B2D6"/>
<sequence length="128" mass="14800">MTDDLIIQQLKNKEAQLIYELKKVQLALNAFIDKSMPFGNLTGNTVNFDDTVPKSYTPNLTYGSKILFILHREGKPMLVDEIAEAIHQFEPELELQRLHKSVSHNLSMLAKYAKIRKHPFSRKIKYSL</sequence>